<keyword evidence="5" id="KW-1185">Reference proteome</keyword>
<dbReference type="OrthoDB" id="9813419at2"/>
<evidence type="ECO:0000313" key="3">
    <source>
        <dbReference type="EMBL" id="SCC82585.1"/>
    </source>
</evidence>
<dbReference type="EMBL" id="FMBM01000003">
    <property type="protein sequence ID" value="SCC82585.1"/>
    <property type="molecule type" value="Genomic_DNA"/>
</dbReference>
<dbReference type="RefSeq" id="WP_074446389.1">
    <property type="nucleotide sequence ID" value="NZ_FMBM01000003.1"/>
</dbReference>
<sequence length="93" mass="11153">MVRSGNRNRPEDIARRVADRFNRQDSSADARRGQARDVFSRETFRLPREQARETARAWFERYPKAAYMTRVESWRVMDDGRIEFTMRRLPSAD</sequence>
<dbReference type="Proteomes" id="UP000050497">
    <property type="component" value="Unassembled WGS sequence"/>
</dbReference>
<accession>A0A0N8KEZ8</accession>
<evidence type="ECO:0000256" key="1">
    <source>
        <dbReference type="SAM" id="MobiDB-lite"/>
    </source>
</evidence>
<name>A0A0N8KEZ8_9HYPH</name>
<organism evidence="2 4">
    <name type="scientific">Saliniramus fredricksonii</name>
    <dbReference type="NCBI Taxonomy" id="1653334"/>
    <lineage>
        <taxon>Bacteria</taxon>
        <taxon>Pseudomonadati</taxon>
        <taxon>Pseudomonadota</taxon>
        <taxon>Alphaproteobacteria</taxon>
        <taxon>Hyphomicrobiales</taxon>
        <taxon>Salinarimonadaceae</taxon>
        <taxon>Saliniramus</taxon>
    </lineage>
</organism>
<dbReference type="AlphaFoldDB" id="A0A0N8KEZ8"/>
<evidence type="ECO:0000313" key="2">
    <source>
        <dbReference type="EMBL" id="KPQ12738.1"/>
    </source>
</evidence>
<dbReference type="STRING" id="1653334.GA0071312_3591"/>
<gene>
    <name evidence="3" type="ORF">GA0071312_3591</name>
    <name evidence="2" type="ORF">HLUCCO17_01185</name>
</gene>
<dbReference type="Proteomes" id="UP000182800">
    <property type="component" value="Unassembled WGS sequence"/>
</dbReference>
<evidence type="ECO:0000313" key="4">
    <source>
        <dbReference type="Proteomes" id="UP000050497"/>
    </source>
</evidence>
<evidence type="ECO:0000313" key="5">
    <source>
        <dbReference type="Proteomes" id="UP000182800"/>
    </source>
</evidence>
<proteinExistence type="predicted"/>
<dbReference type="PATRIC" id="fig|1653334.4.peg.1994"/>
<reference evidence="2 4" key="1">
    <citation type="submission" date="2015-09" db="EMBL/GenBank/DDBJ databases">
        <title>Identification and resolution of microdiversity through metagenomic sequencing of parallel consortia.</title>
        <authorList>
            <person name="Nelson W.C."/>
            <person name="Romine M.F."/>
            <person name="Lindemann S.R."/>
        </authorList>
    </citation>
    <scope>NUCLEOTIDE SEQUENCE [LARGE SCALE GENOMIC DNA]</scope>
    <source>
        <strain evidence="2">HL-109</strain>
    </source>
</reference>
<feature type="compositionally biased region" description="Basic and acidic residues" evidence="1">
    <location>
        <begin position="8"/>
        <end position="36"/>
    </location>
</feature>
<feature type="region of interest" description="Disordered" evidence="1">
    <location>
        <begin position="1"/>
        <end position="36"/>
    </location>
</feature>
<protein>
    <submittedName>
        <fullName evidence="2">Putative DNA polymerase I</fullName>
    </submittedName>
</protein>
<dbReference type="EMBL" id="LJSX01000001">
    <property type="protein sequence ID" value="KPQ12738.1"/>
    <property type="molecule type" value="Genomic_DNA"/>
</dbReference>
<reference evidence="3 5" key="2">
    <citation type="submission" date="2016-08" db="EMBL/GenBank/DDBJ databases">
        <authorList>
            <person name="Varghese N."/>
            <person name="Submissions Spin"/>
        </authorList>
    </citation>
    <scope>NUCLEOTIDE SEQUENCE [LARGE SCALE GENOMIC DNA]</scope>
    <source>
        <strain evidence="3 5">HL-109</strain>
    </source>
</reference>
<comment type="caution">
    <text evidence="2">The sequence shown here is derived from an EMBL/GenBank/DDBJ whole genome shotgun (WGS) entry which is preliminary data.</text>
</comment>